<dbReference type="InterPro" id="IPR036097">
    <property type="entry name" value="HisK_dim/P_sf"/>
</dbReference>
<organism evidence="7 8">
    <name type="scientific">Pelotalea chapellei</name>
    <dbReference type="NCBI Taxonomy" id="44671"/>
    <lineage>
        <taxon>Bacteria</taxon>
        <taxon>Pseudomonadati</taxon>
        <taxon>Thermodesulfobacteriota</taxon>
        <taxon>Desulfuromonadia</taxon>
        <taxon>Geobacterales</taxon>
        <taxon>Geobacteraceae</taxon>
        <taxon>Pelotalea</taxon>
    </lineage>
</organism>
<dbReference type="Gene3D" id="3.40.50.2300">
    <property type="match status" value="1"/>
</dbReference>
<evidence type="ECO:0000256" key="3">
    <source>
        <dbReference type="ARBA" id="ARBA00022553"/>
    </source>
</evidence>
<feature type="domain" description="Histidine kinase" evidence="5">
    <location>
        <begin position="142"/>
        <end position="384"/>
    </location>
</feature>
<dbReference type="EMBL" id="JAHDYS010000004">
    <property type="protein sequence ID" value="MBT1071317.1"/>
    <property type="molecule type" value="Genomic_DNA"/>
</dbReference>
<comment type="catalytic activity">
    <reaction evidence="1">
        <text>ATP + protein L-histidine = ADP + protein N-phospho-L-histidine.</text>
        <dbReference type="EC" id="2.7.13.3"/>
    </reaction>
</comment>
<evidence type="ECO:0000256" key="1">
    <source>
        <dbReference type="ARBA" id="ARBA00000085"/>
    </source>
</evidence>
<dbReference type="Proteomes" id="UP000784128">
    <property type="component" value="Unassembled WGS sequence"/>
</dbReference>
<dbReference type="CDD" id="cd00082">
    <property type="entry name" value="HisKA"/>
    <property type="match status" value="1"/>
</dbReference>
<dbReference type="SUPFAM" id="SSF55874">
    <property type="entry name" value="ATPase domain of HSP90 chaperone/DNA topoisomerase II/histidine kinase"/>
    <property type="match status" value="1"/>
</dbReference>
<keyword evidence="8" id="KW-1185">Reference proteome</keyword>
<reference evidence="7 8" key="1">
    <citation type="submission" date="2021-05" db="EMBL/GenBank/DDBJ databases">
        <title>The draft genome of Geobacter chapellei DSM 13688.</title>
        <authorList>
            <person name="Xu Z."/>
            <person name="Masuda Y."/>
            <person name="Itoh H."/>
            <person name="Senoo K."/>
        </authorList>
    </citation>
    <scope>NUCLEOTIDE SEQUENCE [LARGE SCALE GENOMIC DNA]</scope>
    <source>
        <strain evidence="7 8">DSM 13688</strain>
    </source>
</reference>
<keyword evidence="3 4" id="KW-0597">Phosphoprotein</keyword>
<dbReference type="InterPro" id="IPR001789">
    <property type="entry name" value="Sig_transdc_resp-reg_receiver"/>
</dbReference>
<dbReference type="PROSITE" id="PS50109">
    <property type="entry name" value="HIS_KIN"/>
    <property type="match status" value="1"/>
</dbReference>
<dbReference type="Pfam" id="PF02518">
    <property type="entry name" value="HATPase_c"/>
    <property type="match status" value="1"/>
</dbReference>
<dbReference type="PROSITE" id="PS50110">
    <property type="entry name" value="RESPONSE_REGULATORY"/>
    <property type="match status" value="1"/>
</dbReference>
<proteinExistence type="predicted"/>
<dbReference type="SMART" id="SM00388">
    <property type="entry name" value="HisKA"/>
    <property type="match status" value="1"/>
</dbReference>
<gene>
    <name evidence="7" type="ORF">KJB30_05965</name>
</gene>
<dbReference type="SUPFAM" id="SSF47384">
    <property type="entry name" value="Homodimeric domain of signal transducing histidine kinase"/>
    <property type="match status" value="1"/>
</dbReference>
<dbReference type="InterPro" id="IPR004358">
    <property type="entry name" value="Sig_transdc_His_kin-like_C"/>
</dbReference>
<dbReference type="InterPro" id="IPR003594">
    <property type="entry name" value="HATPase_dom"/>
</dbReference>
<dbReference type="InterPro" id="IPR003661">
    <property type="entry name" value="HisK_dim/P_dom"/>
</dbReference>
<feature type="domain" description="Response regulatory" evidence="6">
    <location>
        <begin position="6"/>
        <end position="120"/>
    </location>
</feature>
<sequence>MKTPVKILITDDEADIALILKLHLEDQGYETAWAKDGETCLAMLAKDTYSLLLLDIRMPGMSGVEVLEKTRQSGCDTAVVMMTAHGSESLAVDCMKKGAQDYVAKPFDLNDLLQRVERAVENRITLLEKQRLEQEKDDFVSMLSHDLKNPITAVIGSIDIMREGRLGAINPEQAEYLQSAIDSCNEVVSMIDNLLDIHRFEAGRMPMKIRPENIHEIISSLTGRLTMLAQREEVKLTVQLGSDLPTMDVDRRALTRVIGNLLGNAFKFTPVDGEVKLSCHTISSSSVEELEIPPYAISQSPTLLDSDRLLCLSVKDTGSGIPEEDLESIFDRFVQSRQSSRAQGGAGLGLAFCKLAVQNLGGIIWVKSAIGSGSEFMILLPCKEFQA</sequence>
<dbReference type="SMART" id="SM00448">
    <property type="entry name" value="REC"/>
    <property type="match status" value="1"/>
</dbReference>
<dbReference type="Gene3D" id="1.10.287.130">
    <property type="match status" value="1"/>
</dbReference>
<dbReference type="InterPro" id="IPR005467">
    <property type="entry name" value="His_kinase_dom"/>
</dbReference>
<dbReference type="PANTHER" id="PTHR43547:SF2">
    <property type="entry name" value="HYBRID SIGNAL TRANSDUCTION HISTIDINE KINASE C"/>
    <property type="match status" value="1"/>
</dbReference>
<evidence type="ECO:0000256" key="2">
    <source>
        <dbReference type="ARBA" id="ARBA00012438"/>
    </source>
</evidence>
<dbReference type="InterPro" id="IPR011006">
    <property type="entry name" value="CheY-like_superfamily"/>
</dbReference>
<dbReference type="RefSeq" id="WP_214297027.1">
    <property type="nucleotide sequence ID" value="NZ_JAHDYS010000004.1"/>
</dbReference>
<dbReference type="SMART" id="SM00387">
    <property type="entry name" value="HATPase_c"/>
    <property type="match status" value="1"/>
</dbReference>
<accession>A0ABS5U6M1</accession>
<evidence type="ECO:0000259" key="6">
    <source>
        <dbReference type="PROSITE" id="PS50110"/>
    </source>
</evidence>
<protein>
    <recommendedName>
        <fullName evidence="2">histidine kinase</fullName>
        <ecNumber evidence="2">2.7.13.3</ecNumber>
    </recommendedName>
</protein>
<evidence type="ECO:0000256" key="4">
    <source>
        <dbReference type="PROSITE-ProRule" id="PRU00169"/>
    </source>
</evidence>
<dbReference type="InterPro" id="IPR036890">
    <property type="entry name" value="HATPase_C_sf"/>
</dbReference>
<feature type="modified residue" description="4-aspartylphosphate" evidence="4">
    <location>
        <position position="55"/>
    </location>
</feature>
<dbReference type="EC" id="2.7.13.3" evidence="2"/>
<dbReference type="Gene3D" id="3.30.565.10">
    <property type="entry name" value="Histidine kinase-like ATPase, C-terminal domain"/>
    <property type="match status" value="1"/>
</dbReference>
<name>A0ABS5U6M1_9BACT</name>
<evidence type="ECO:0000259" key="5">
    <source>
        <dbReference type="PROSITE" id="PS50109"/>
    </source>
</evidence>
<dbReference type="Pfam" id="PF00512">
    <property type="entry name" value="HisKA"/>
    <property type="match status" value="1"/>
</dbReference>
<evidence type="ECO:0000313" key="7">
    <source>
        <dbReference type="EMBL" id="MBT1071317.1"/>
    </source>
</evidence>
<dbReference type="PANTHER" id="PTHR43547">
    <property type="entry name" value="TWO-COMPONENT HISTIDINE KINASE"/>
    <property type="match status" value="1"/>
</dbReference>
<dbReference type="PRINTS" id="PR00344">
    <property type="entry name" value="BCTRLSENSOR"/>
</dbReference>
<comment type="caution">
    <text evidence="7">The sequence shown here is derived from an EMBL/GenBank/DDBJ whole genome shotgun (WGS) entry which is preliminary data.</text>
</comment>
<evidence type="ECO:0000313" key="8">
    <source>
        <dbReference type="Proteomes" id="UP000784128"/>
    </source>
</evidence>
<dbReference type="SUPFAM" id="SSF52172">
    <property type="entry name" value="CheY-like"/>
    <property type="match status" value="1"/>
</dbReference>
<dbReference type="Pfam" id="PF00072">
    <property type="entry name" value="Response_reg"/>
    <property type="match status" value="1"/>
</dbReference>